<keyword evidence="12" id="KW-1185">Reference proteome</keyword>
<evidence type="ECO:0000256" key="7">
    <source>
        <dbReference type="ARBA" id="ARBA00048109"/>
    </source>
</evidence>
<dbReference type="InterPro" id="IPR045034">
    <property type="entry name" value="O-acyltransferase_WSD1-like"/>
</dbReference>
<comment type="catalytic activity">
    <reaction evidence="6">
        <text>a long chain fatty alcohol + a fatty acyl-CoA = a long-chain alcohol wax ester + CoA</text>
        <dbReference type="Rhea" id="RHEA:38443"/>
        <dbReference type="ChEBI" id="CHEBI:17135"/>
        <dbReference type="ChEBI" id="CHEBI:57287"/>
        <dbReference type="ChEBI" id="CHEBI:77636"/>
        <dbReference type="ChEBI" id="CHEBI:235323"/>
        <dbReference type="EC" id="2.3.1.75"/>
    </reaction>
</comment>
<keyword evidence="3" id="KW-0808">Transferase</keyword>
<evidence type="ECO:0000256" key="8">
    <source>
        <dbReference type="SAM" id="Phobius"/>
    </source>
</evidence>
<comment type="pathway">
    <text evidence="2">Lipid metabolism.</text>
</comment>
<evidence type="ECO:0000256" key="6">
    <source>
        <dbReference type="ARBA" id="ARBA00047604"/>
    </source>
</evidence>
<protein>
    <recommendedName>
        <fullName evidence="13">Diacylglycerol O-acyltransferase</fullName>
    </recommendedName>
</protein>
<evidence type="ECO:0000259" key="9">
    <source>
        <dbReference type="Pfam" id="PF03007"/>
    </source>
</evidence>
<comment type="catalytic activity">
    <reaction evidence="7">
        <text>an acyl-CoA + a 1,2-diacyl-sn-glycerol = a triacyl-sn-glycerol + CoA</text>
        <dbReference type="Rhea" id="RHEA:10868"/>
        <dbReference type="ChEBI" id="CHEBI:17815"/>
        <dbReference type="ChEBI" id="CHEBI:57287"/>
        <dbReference type="ChEBI" id="CHEBI:58342"/>
        <dbReference type="ChEBI" id="CHEBI:64615"/>
        <dbReference type="EC" id="2.3.1.20"/>
    </reaction>
</comment>
<dbReference type="PANTHER" id="PTHR31650">
    <property type="entry name" value="O-ACYLTRANSFERASE (WSD1-LIKE) FAMILY PROTEIN"/>
    <property type="match status" value="1"/>
</dbReference>
<evidence type="ECO:0008006" key="13">
    <source>
        <dbReference type="Google" id="ProtNLM"/>
    </source>
</evidence>
<evidence type="ECO:0000313" key="12">
    <source>
        <dbReference type="Proteomes" id="UP001431209"/>
    </source>
</evidence>
<dbReference type="GO" id="GO:0019432">
    <property type="term" value="P:triglyceride biosynthetic process"/>
    <property type="evidence" value="ECO:0007669"/>
    <property type="project" value="TreeGrafter"/>
</dbReference>
<keyword evidence="8" id="KW-1133">Transmembrane helix</keyword>
<evidence type="ECO:0000256" key="1">
    <source>
        <dbReference type="ARBA" id="ARBA00004771"/>
    </source>
</evidence>
<comment type="similarity">
    <text evidence="5">In the N-terminal section; belongs to the long-chain O-acyltransferase family.</text>
</comment>
<dbReference type="PANTHER" id="PTHR31650:SF1">
    <property type="entry name" value="WAX ESTER SYNTHASE_DIACYLGLYCEROL ACYLTRANSFERASE 4-RELATED"/>
    <property type="match status" value="1"/>
</dbReference>
<dbReference type="Pfam" id="PF03007">
    <property type="entry name" value="WS_DGAT_cat"/>
    <property type="match status" value="1"/>
</dbReference>
<keyword evidence="8" id="KW-0812">Transmembrane</keyword>
<evidence type="ECO:0000313" key="11">
    <source>
        <dbReference type="EMBL" id="KAL0478976.1"/>
    </source>
</evidence>
<dbReference type="Gene3D" id="3.30.559.30">
    <property type="entry name" value="Nonribosomal peptide synthetase, condensation domain"/>
    <property type="match status" value="1"/>
</dbReference>
<evidence type="ECO:0000256" key="5">
    <source>
        <dbReference type="ARBA" id="ARBA00024360"/>
    </source>
</evidence>
<dbReference type="Proteomes" id="UP001431209">
    <property type="component" value="Unassembled WGS sequence"/>
</dbReference>
<dbReference type="EMBL" id="JAOPGA020000489">
    <property type="protein sequence ID" value="KAL0478976.1"/>
    <property type="molecule type" value="Genomic_DNA"/>
</dbReference>
<dbReference type="Gene3D" id="3.30.559.10">
    <property type="entry name" value="Chloramphenicol acetyltransferase-like domain"/>
    <property type="match status" value="1"/>
</dbReference>
<keyword evidence="4" id="KW-0012">Acyltransferase</keyword>
<gene>
    <name evidence="11" type="ORF">AKO1_007876</name>
</gene>
<keyword evidence="8" id="KW-0472">Membrane</keyword>
<reference evidence="11 12" key="1">
    <citation type="submission" date="2024-03" db="EMBL/GenBank/DDBJ databases">
        <title>The Acrasis kona genome and developmental transcriptomes reveal deep origins of eukaryotic multicellular pathways.</title>
        <authorList>
            <person name="Sheikh S."/>
            <person name="Fu C.-J."/>
            <person name="Brown M.W."/>
            <person name="Baldauf S.L."/>
        </authorList>
    </citation>
    <scope>NUCLEOTIDE SEQUENCE [LARGE SCALE GENOMIC DNA]</scope>
    <source>
        <strain evidence="11 12">ATCC MYA-3509</strain>
    </source>
</reference>
<dbReference type="GO" id="GO:0004144">
    <property type="term" value="F:diacylglycerol O-acyltransferase activity"/>
    <property type="evidence" value="ECO:0007669"/>
    <property type="project" value="UniProtKB-EC"/>
</dbReference>
<dbReference type="InterPro" id="IPR009721">
    <property type="entry name" value="O-acyltransferase_WSD1_C"/>
</dbReference>
<dbReference type="InterPro" id="IPR023213">
    <property type="entry name" value="CAT-like_dom_sf"/>
</dbReference>
<feature type="domain" description="O-acyltransferase WSD1-like N-terminal" evidence="9">
    <location>
        <begin position="89"/>
        <end position="340"/>
    </location>
</feature>
<evidence type="ECO:0000256" key="3">
    <source>
        <dbReference type="ARBA" id="ARBA00022679"/>
    </source>
</evidence>
<sequence length="555" mass="63088">MTKKKHGTNKLNYQLTITENKGGGLSVNTECQQNEVEVKSILKCGESPNHKKTVSFNDVTVEQLADDIKDEVTKEVRHHRRTLSSVGKFTLLSEVPTNLSITSCAMILEKPGIKHELLHKMIKEKLTSKYYRFRSKVVEYTTFEEIKDLDLDGHVKYEKLNVEDDLAEEEIENALRLKLSSFMNVPLDLNKPLWEVIIIDDYPLGWVLFIRAHHCLGDGTSMALVLNQLCDQPININLPGEGGKSILKSNTRDKVKWRWTNIIFFWKIFQVLYFFFIFALGCALLAYKYLREGLRGKDPITYFKGILSVKKRVAYSLNKISVDDVRKAAKPFHATVNDVMLSCMAGALDRYSHRRDAVNPNAKLEKNNTHTQSRIRVAIPVNVRPPTELDIKPSNKFGFIITSLPIGLRTDPVKQLKLTKSNMDFNKRLPEQFVSYKTSQYCDLLPAPIIRGTFEYLANFMTGVLTNVRGSSEATHINGLLVKDIIAFVPPPSGVGLGVAVFSYRGRVTVSFVTDDNLIKDPEMLVKDFEDCFEQLLQQATADSLDEYVLDRKNK</sequence>
<name>A0AAW2YNA7_9EUKA</name>
<dbReference type="Pfam" id="PF06974">
    <property type="entry name" value="WS_DGAT_C"/>
    <property type="match status" value="1"/>
</dbReference>
<comment type="caution">
    <text evidence="11">The sequence shown here is derived from an EMBL/GenBank/DDBJ whole genome shotgun (WGS) entry which is preliminary data.</text>
</comment>
<comment type="pathway">
    <text evidence="1">Glycerolipid metabolism; triacylglycerol biosynthesis.</text>
</comment>
<feature type="domain" description="O-acyltransferase WSD1 C-terminal" evidence="10">
    <location>
        <begin position="395"/>
        <end position="536"/>
    </location>
</feature>
<dbReference type="InterPro" id="IPR004255">
    <property type="entry name" value="O-acyltransferase_WSD1_N"/>
</dbReference>
<dbReference type="AlphaFoldDB" id="A0AAW2YNA7"/>
<dbReference type="GO" id="GO:0005886">
    <property type="term" value="C:plasma membrane"/>
    <property type="evidence" value="ECO:0007669"/>
    <property type="project" value="TreeGrafter"/>
</dbReference>
<proteinExistence type="inferred from homology"/>
<accession>A0AAW2YNA7</accession>
<evidence type="ECO:0000256" key="4">
    <source>
        <dbReference type="ARBA" id="ARBA00023315"/>
    </source>
</evidence>
<evidence type="ECO:0000259" key="10">
    <source>
        <dbReference type="Pfam" id="PF06974"/>
    </source>
</evidence>
<feature type="transmembrane region" description="Helical" evidence="8">
    <location>
        <begin position="264"/>
        <end position="287"/>
    </location>
</feature>
<evidence type="ECO:0000256" key="2">
    <source>
        <dbReference type="ARBA" id="ARBA00005189"/>
    </source>
</evidence>
<dbReference type="GO" id="GO:0047196">
    <property type="term" value="F:long-chain-alcohol O-fatty-acyltransferase activity"/>
    <property type="evidence" value="ECO:0007669"/>
    <property type="project" value="UniProtKB-EC"/>
</dbReference>
<organism evidence="11 12">
    <name type="scientific">Acrasis kona</name>
    <dbReference type="NCBI Taxonomy" id="1008807"/>
    <lineage>
        <taxon>Eukaryota</taxon>
        <taxon>Discoba</taxon>
        <taxon>Heterolobosea</taxon>
        <taxon>Tetramitia</taxon>
        <taxon>Eutetramitia</taxon>
        <taxon>Acrasidae</taxon>
        <taxon>Acrasis</taxon>
    </lineage>
</organism>
<dbReference type="SUPFAM" id="SSF52777">
    <property type="entry name" value="CoA-dependent acyltransferases"/>
    <property type="match status" value="2"/>
</dbReference>